<dbReference type="Gene3D" id="3.40.50.300">
    <property type="entry name" value="P-loop containing nucleotide triphosphate hydrolases"/>
    <property type="match status" value="1"/>
</dbReference>
<dbReference type="SUPFAM" id="SSF52540">
    <property type="entry name" value="P-loop containing nucleoside triphosphate hydrolases"/>
    <property type="match status" value="1"/>
</dbReference>
<dbReference type="EMBL" id="ANPB02000003">
    <property type="protein sequence ID" value="KAF4485815.1"/>
    <property type="molecule type" value="Genomic_DNA"/>
</dbReference>
<dbReference type="HOGENOM" id="CLU_061199_0_1_1"/>
<evidence type="ECO:0000313" key="3">
    <source>
        <dbReference type="Proteomes" id="UP000011096"/>
    </source>
</evidence>
<sequence>MSRFIDRQPIHPNPREKEVILLSFGRNATNGFYHALKILGYKPYHQVEVFKNGVSHIRMMDDAVRAGSLGEGKKFTREDFDKWFGDYDSVTDVPAWFLPELVAAYPNAKFVLTERDPEAWRHSVAKTFQPMATFFTTPSLRRVLYRGYMGGDKERELDECVELYKAHNKAVKELIPPEKLLVVRLEDGLGWDKLCPFIGKDIPDVPYPRVNDTAEFQRLATMDLFASWKKTGLKMASLIVPLIGASIWFARQR</sequence>
<dbReference type="InterPro" id="IPR027417">
    <property type="entry name" value="P-loop_NTPase"/>
</dbReference>
<accession>L2FSI6</accession>
<reference evidence="2 3" key="2">
    <citation type="submission" date="2012-08" db="EMBL/GenBank/DDBJ databases">
        <authorList>
            <person name="Gan P.H.P."/>
            <person name="Ikeda K."/>
            <person name="Irieda H."/>
            <person name="Narusaka M."/>
            <person name="O'Connell R.J."/>
            <person name="Narusaka Y."/>
            <person name="Takano Y."/>
            <person name="Kubo Y."/>
            <person name="Shirasu K."/>
        </authorList>
    </citation>
    <scope>NUCLEOTIDE SEQUENCE [LARGE SCALE GENOMIC DNA]</scope>
    <source>
        <strain evidence="2 3">Nara gc5</strain>
    </source>
</reference>
<keyword evidence="3" id="KW-1185">Reference proteome</keyword>
<evidence type="ECO:0000313" key="2">
    <source>
        <dbReference type="EMBL" id="KAF4485815.1"/>
    </source>
</evidence>
<dbReference type="OrthoDB" id="408152at2759"/>
<dbReference type="InterPro" id="IPR040632">
    <property type="entry name" value="Sulfotransfer_4"/>
</dbReference>
<dbReference type="AlphaFoldDB" id="L2FSI6"/>
<dbReference type="Proteomes" id="UP000011096">
    <property type="component" value="Unassembled WGS sequence"/>
</dbReference>
<name>L2FSI6_COLFN</name>
<reference evidence="2 3" key="3">
    <citation type="submission" date="2020-04" db="EMBL/GenBank/DDBJ databases">
        <title>Genome sequencing and assembly of multiple isolates from the Colletotrichum gloeosporioides species complex.</title>
        <authorList>
            <person name="Gan P."/>
            <person name="Shirasu K."/>
        </authorList>
    </citation>
    <scope>NUCLEOTIDE SEQUENCE [LARGE SCALE GENOMIC DNA]</scope>
    <source>
        <strain evidence="2 3">Nara gc5</strain>
    </source>
</reference>
<dbReference type="STRING" id="1213859.L2FSI6"/>
<gene>
    <name evidence="1" type="ORF">CGGC5_1219</name>
    <name evidence="2" type="ORF">CGGC5_v005791</name>
</gene>
<dbReference type="PANTHER" id="PTHR36978">
    <property type="entry name" value="P-LOOP CONTAINING NUCLEOTIDE TRIPHOSPHATE HYDROLASE"/>
    <property type="match status" value="1"/>
</dbReference>
<reference evidence="1" key="1">
    <citation type="submission" date="2012-08" db="EMBL/GenBank/DDBJ databases">
        <title>Genome analysis of Colletotrichum orbiculare and Colletotrichum fructicola.</title>
        <authorList>
            <person name="Gan P.H.P."/>
            <person name="Ikeda K."/>
            <person name="Irieda H."/>
            <person name="Narusaka M."/>
            <person name="O'Connell R.J."/>
            <person name="Narusaka Y."/>
            <person name="Takano Y."/>
            <person name="Kubo Y."/>
            <person name="Shirasu K."/>
        </authorList>
    </citation>
    <scope>NUCLEOTIDE SEQUENCE</scope>
    <source>
        <strain evidence="1">Nara gc5</strain>
    </source>
</reference>
<dbReference type="EMBL" id="KB020880">
    <property type="protein sequence ID" value="ELA29031.1"/>
    <property type="molecule type" value="Genomic_DNA"/>
</dbReference>
<dbReference type="InParanoid" id="L2FSI6"/>
<dbReference type="PANTHER" id="PTHR36978:SF4">
    <property type="entry name" value="P-LOOP CONTAINING NUCLEOSIDE TRIPHOSPHATE HYDROLASE PROTEIN"/>
    <property type="match status" value="1"/>
</dbReference>
<dbReference type="Pfam" id="PF17784">
    <property type="entry name" value="Sulfotransfer_4"/>
    <property type="match status" value="1"/>
</dbReference>
<proteinExistence type="predicted"/>
<organism evidence="1">
    <name type="scientific">Colletotrichum fructicola (strain Nara gc5)</name>
    <name type="common">Anthracnose fungus</name>
    <name type="synonym">Colletotrichum gloeosporioides (strain Nara gc5)</name>
    <dbReference type="NCBI Taxonomy" id="1213859"/>
    <lineage>
        <taxon>Eukaryota</taxon>
        <taxon>Fungi</taxon>
        <taxon>Dikarya</taxon>
        <taxon>Ascomycota</taxon>
        <taxon>Pezizomycotina</taxon>
        <taxon>Sordariomycetes</taxon>
        <taxon>Hypocreomycetidae</taxon>
        <taxon>Glomerellales</taxon>
        <taxon>Glomerellaceae</taxon>
        <taxon>Colletotrichum</taxon>
        <taxon>Colletotrichum gloeosporioides species complex</taxon>
    </lineage>
</organism>
<evidence type="ECO:0000313" key="1">
    <source>
        <dbReference type="EMBL" id="ELA29031.1"/>
    </source>
</evidence>
<protein>
    <submittedName>
        <fullName evidence="1">Nad dependent epimerase</fullName>
    </submittedName>
</protein>